<protein>
    <submittedName>
        <fullName evidence="1">Uncharacterized protein</fullName>
    </submittedName>
</protein>
<dbReference type="EMBL" id="CM056817">
    <property type="protein sequence ID" value="KAJ8620208.1"/>
    <property type="molecule type" value="Genomic_DNA"/>
</dbReference>
<comment type="caution">
    <text evidence="1">The sequence shown here is derived from an EMBL/GenBank/DDBJ whole genome shotgun (WGS) entry which is preliminary data.</text>
</comment>
<name>A0ACC2KGS2_PERAE</name>
<reference evidence="1 2" key="1">
    <citation type="journal article" date="2022" name="Hortic Res">
        <title>A haplotype resolved chromosomal level avocado genome allows analysis of novel avocado genes.</title>
        <authorList>
            <person name="Nath O."/>
            <person name="Fletcher S.J."/>
            <person name="Hayward A."/>
            <person name="Shaw L.M."/>
            <person name="Masouleh A.K."/>
            <person name="Furtado A."/>
            <person name="Henry R.J."/>
            <person name="Mitter N."/>
        </authorList>
    </citation>
    <scope>NUCLEOTIDE SEQUENCE [LARGE SCALE GENOMIC DNA]</scope>
    <source>
        <strain evidence="2">cv. Hass</strain>
    </source>
</reference>
<accession>A0ACC2KGS2</accession>
<gene>
    <name evidence="1" type="ORF">MRB53_028737</name>
</gene>
<evidence type="ECO:0000313" key="1">
    <source>
        <dbReference type="EMBL" id="KAJ8620208.1"/>
    </source>
</evidence>
<proteinExistence type="predicted"/>
<evidence type="ECO:0000313" key="2">
    <source>
        <dbReference type="Proteomes" id="UP001234297"/>
    </source>
</evidence>
<sequence length="78" mass="8857">MRFWCPAISLQVPPKAARSRRSYKGSNGAFPPNRERCRTGNRGKPVDFEKFMGICVSDGAKARGDDRENAREERDELL</sequence>
<keyword evidence="2" id="KW-1185">Reference proteome</keyword>
<dbReference type="Proteomes" id="UP001234297">
    <property type="component" value="Chromosome 9"/>
</dbReference>
<organism evidence="1 2">
    <name type="scientific">Persea americana</name>
    <name type="common">Avocado</name>
    <dbReference type="NCBI Taxonomy" id="3435"/>
    <lineage>
        <taxon>Eukaryota</taxon>
        <taxon>Viridiplantae</taxon>
        <taxon>Streptophyta</taxon>
        <taxon>Embryophyta</taxon>
        <taxon>Tracheophyta</taxon>
        <taxon>Spermatophyta</taxon>
        <taxon>Magnoliopsida</taxon>
        <taxon>Magnoliidae</taxon>
        <taxon>Laurales</taxon>
        <taxon>Lauraceae</taxon>
        <taxon>Persea</taxon>
    </lineage>
</organism>